<keyword evidence="8" id="KW-0547">Nucleotide-binding</keyword>
<evidence type="ECO:0000256" key="18">
    <source>
        <dbReference type="ARBA" id="ARBA00044092"/>
    </source>
</evidence>
<dbReference type="SUPFAM" id="SSF53448">
    <property type="entry name" value="Nucleotide-diphospho-sugar transferases"/>
    <property type="match status" value="1"/>
</dbReference>
<dbReference type="PANTHER" id="PTHR22914">
    <property type="entry name" value="CHITIN SYNTHASE"/>
    <property type="match status" value="1"/>
</dbReference>
<dbReference type="Proteomes" id="UP001240678">
    <property type="component" value="Unassembled WGS sequence"/>
</dbReference>
<dbReference type="InterPro" id="IPR016135">
    <property type="entry name" value="UBQ-conjugating_enzyme/RWD"/>
</dbReference>
<feature type="transmembrane region" description="Helical" evidence="24">
    <location>
        <begin position="660"/>
        <end position="681"/>
    </location>
</feature>
<keyword evidence="10" id="KW-0067">ATP-binding</keyword>
<feature type="non-terminal residue" evidence="26">
    <location>
        <position position="1"/>
    </location>
</feature>
<dbReference type="Pfam" id="PF01644">
    <property type="entry name" value="Chitin_synth_1"/>
    <property type="match status" value="1"/>
</dbReference>
<evidence type="ECO:0000256" key="19">
    <source>
        <dbReference type="ARBA" id="ARBA00044279"/>
    </source>
</evidence>
<evidence type="ECO:0000256" key="7">
    <source>
        <dbReference type="ARBA" id="ARBA00022692"/>
    </source>
</evidence>
<feature type="transmembrane region" description="Helical" evidence="24">
    <location>
        <begin position="779"/>
        <end position="796"/>
    </location>
</feature>
<dbReference type="PROSITE" id="PS00183">
    <property type="entry name" value="UBC_1"/>
    <property type="match status" value="1"/>
</dbReference>
<protein>
    <recommendedName>
        <fullName evidence="18">NEDD8-conjugating enzyme UBC12</fullName>
        <ecNumber evidence="16">2.3.2.34</ecNumber>
        <ecNumber evidence="3">2.4.1.16</ecNumber>
    </recommendedName>
    <alternativeName>
        <fullName evidence="17">NEDD8-conjugating enzyme Ubc12</fullName>
    </alternativeName>
    <alternativeName>
        <fullName evidence="19">RUB1-conjugating enzyme</fullName>
    </alternativeName>
    <alternativeName>
        <fullName evidence="20">Ubiquitin carrier protein 12</fullName>
    </alternativeName>
</protein>
<dbReference type="GO" id="GO:0071555">
    <property type="term" value="P:cell wall organization"/>
    <property type="evidence" value="ECO:0007669"/>
    <property type="project" value="UniProtKB-KW"/>
</dbReference>
<keyword evidence="7 24" id="KW-0812">Transmembrane</keyword>
<dbReference type="InterPro" id="IPR029044">
    <property type="entry name" value="Nucleotide-diphossugar_trans"/>
</dbReference>
<evidence type="ECO:0000256" key="20">
    <source>
        <dbReference type="ARBA" id="ARBA00044315"/>
    </source>
</evidence>
<keyword evidence="9" id="KW-0833">Ubl conjugation pathway</keyword>
<comment type="caution">
    <text evidence="26">The sequence shown here is derived from an EMBL/GenBank/DDBJ whole genome shotgun (WGS) entry which is preliminary data.</text>
</comment>
<evidence type="ECO:0000256" key="14">
    <source>
        <dbReference type="ARBA" id="ARBA00038055"/>
    </source>
</evidence>
<dbReference type="GO" id="GO:0061654">
    <property type="term" value="F:NEDD8 conjugating enzyme activity"/>
    <property type="evidence" value="ECO:0007669"/>
    <property type="project" value="UniProtKB-EC"/>
</dbReference>
<feature type="transmembrane region" description="Helical" evidence="24">
    <location>
        <begin position="734"/>
        <end position="767"/>
    </location>
</feature>
<feature type="transmembrane region" description="Helical" evidence="24">
    <location>
        <begin position="693"/>
        <end position="714"/>
    </location>
</feature>
<evidence type="ECO:0000256" key="12">
    <source>
        <dbReference type="ARBA" id="ARBA00023136"/>
    </source>
</evidence>
<dbReference type="SMART" id="SM00212">
    <property type="entry name" value="UBCc"/>
    <property type="match status" value="1"/>
</dbReference>
<feature type="transmembrane region" description="Helical" evidence="24">
    <location>
        <begin position="872"/>
        <end position="891"/>
    </location>
</feature>
<dbReference type="FunFam" id="3.10.110.10:FF:000005">
    <property type="entry name" value="NEDD8-conjugating enzyme Ubc12"/>
    <property type="match status" value="1"/>
</dbReference>
<comment type="similarity">
    <text evidence="14">Belongs to the chitin synthase family. Class III subfamily.</text>
</comment>
<dbReference type="CDD" id="cd04190">
    <property type="entry name" value="Chitin_synth_C"/>
    <property type="match status" value="1"/>
</dbReference>
<name>A0AAI9Z2Y2_9PEZI</name>
<dbReference type="SUPFAM" id="SSF54495">
    <property type="entry name" value="UBC-like"/>
    <property type="match status" value="1"/>
</dbReference>
<evidence type="ECO:0000256" key="22">
    <source>
        <dbReference type="PROSITE-ProRule" id="PRU10133"/>
    </source>
</evidence>
<evidence type="ECO:0000256" key="16">
    <source>
        <dbReference type="ARBA" id="ARBA00044047"/>
    </source>
</evidence>
<dbReference type="InterPro" id="IPR000608">
    <property type="entry name" value="UBC"/>
</dbReference>
<dbReference type="AlphaFoldDB" id="A0AAI9Z2Y2"/>
<feature type="region of interest" description="Disordered" evidence="23">
    <location>
        <begin position="43"/>
        <end position="99"/>
    </location>
</feature>
<organism evidence="26 27">
    <name type="scientific">Colletotrichum costaricense</name>
    <dbReference type="NCBI Taxonomy" id="1209916"/>
    <lineage>
        <taxon>Eukaryota</taxon>
        <taxon>Fungi</taxon>
        <taxon>Dikarya</taxon>
        <taxon>Ascomycota</taxon>
        <taxon>Pezizomycotina</taxon>
        <taxon>Sordariomycetes</taxon>
        <taxon>Hypocreomycetidae</taxon>
        <taxon>Glomerellales</taxon>
        <taxon>Glomerellaceae</taxon>
        <taxon>Colletotrichum</taxon>
        <taxon>Colletotrichum acutatum species complex</taxon>
    </lineage>
</organism>
<comment type="catalytic activity">
    <reaction evidence="21">
        <text>[(1-&gt;4)-N-acetyl-beta-D-glucosaminyl](n) + UDP-N-acetyl-alpha-D-glucosamine = [(1-&gt;4)-N-acetyl-beta-D-glucosaminyl](n+1) + UDP + H(+)</text>
        <dbReference type="Rhea" id="RHEA:16637"/>
        <dbReference type="Rhea" id="RHEA-COMP:9593"/>
        <dbReference type="Rhea" id="RHEA-COMP:9595"/>
        <dbReference type="ChEBI" id="CHEBI:15378"/>
        <dbReference type="ChEBI" id="CHEBI:17029"/>
        <dbReference type="ChEBI" id="CHEBI:57705"/>
        <dbReference type="ChEBI" id="CHEBI:58223"/>
        <dbReference type="EC" id="2.4.1.16"/>
    </reaction>
    <physiologicalReaction direction="left-to-right" evidence="21">
        <dbReference type="Rhea" id="RHEA:16638"/>
    </physiologicalReaction>
</comment>
<dbReference type="EC" id="2.4.1.16" evidence="3"/>
<dbReference type="GO" id="GO:0004100">
    <property type="term" value="F:chitin synthase activity"/>
    <property type="evidence" value="ECO:0007669"/>
    <property type="project" value="UniProtKB-EC"/>
</dbReference>
<dbReference type="Pfam" id="PF08407">
    <property type="entry name" value="Chitin_synth_1N"/>
    <property type="match status" value="1"/>
</dbReference>
<evidence type="ECO:0000313" key="27">
    <source>
        <dbReference type="Proteomes" id="UP001240678"/>
    </source>
</evidence>
<dbReference type="GO" id="GO:0005524">
    <property type="term" value="F:ATP binding"/>
    <property type="evidence" value="ECO:0007669"/>
    <property type="project" value="UniProtKB-KW"/>
</dbReference>
<dbReference type="InterPro" id="IPR023313">
    <property type="entry name" value="UBQ-conjugating_AS"/>
</dbReference>
<evidence type="ECO:0000256" key="10">
    <source>
        <dbReference type="ARBA" id="ARBA00022840"/>
    </source>
</evidence>
<sequence length="1208" mass="135374">PNLVRNEAVEKNLSHYSSHSYQHQLLLNPPLAIMAYRGGHENDYDGGHNMQDLPPGSGRGYHLPPQDEGVDEAGQSLLRDPHAPAPYESHLGTGETPGRPVSAYSLTESYAPGAGARTPVPGETAFASGYSNELDSDAGGFGYGNRPPSTVDADESWTRRQQPGNQGGGLKRYATRKIKLTQGSVLSIDYPVPSAIKNAVQPKYRDVEGGSEEFMKMRYTAATCDPNDFTLKNGYDLRPRMYNRHTELLIAITYYNEDKVLLSRTLHGVMQNIRDIVNLKKSTFWNKGGPAWQKIVVCLVFDGIEKTDKAVLDVLATVGIYQDGVVKKDVDGKETVAHIFEYTSQLSVTPNQQLIRPVDDGPSTLPPVQFIFCLKQKNSKKINSHRWLFNAFGRILNPEVCILIDAGTKPSPRSLLALWEGFYNDKDLGGACGEIHAMLGKGGKKLLNPLVAVQNFEYKISNILDKPLESSFGYVSVLPGAFSAYRFRAIMGRPLEQYFHGDHTLSKILGKKGIDGMNIFKKNMFLAEDRILCFELVAKAGQKWHLSYIKAAKGETDVPEGAAEFISQRRRWLNGSFAASLYSLMHFGRMYKSGHNIIRMFFFHVQLIYNILQVMFTWFSLGSYYLTTTVIMDLVGTAVTSDDPDVARSGWPFGDTATPIVNALLKYLYLAFVILQFILALGNRPKGSKYTYIASFVVFGLIQSYILVLSMYLVVQAFQKPIGEQISLDSGEDFVASFFGGTNAAGVILVALVTIYGLNFIASFMYLDPWHMFTSFPHYLVLMSTYINILMVYAFNNWHDVSWGTKGSDSTEALPSAHVSKGEKDEAVVEEIDKPQEDIDSQFESTVKRALEPFKETPENEKPDIEDSYKSFRTGLVVSWLFSNTFLIIVITSDNFNSFGIGKTASARTASYFSFLLYSTAVLSLVRFFGFLWFLGRTGIMCCFARRWSAPPGTFPSQDRKTPDRDDYLILKLLFNCLVTAQTPLIQENTIFHPGRVRALVLRLALLTERPTNSSYQTPRERSDKMLKIWSMKKEQQKAENADAAGGKKKKVTAAQLRVQKDLSELSLGSTMKTDFPDADDILHFTLTIEPDEGMYRTGRFTFTFDINQNFPHEPPKVRCKEKIYHPNIDLEGKVCLNILREDWKPVLNLNAVIVGLQFLFLEPNASDPLNKEAADDLRLNREGFKRNVRTAMGGGTVQGQSYDRVLK</sequence>
<dbReference type="InterPro" id="IPR004835">
    <property type="entry name" value="Chitin_synth"/>
</dbReference>
<keyword evidence="4" id="KW-1003">Cell membrane</keyword>
<dbReference type="CDD" id="cd23794">
    <property type="entry name" value="UBCc_UBE2F_UBE2M"/>
    <property type="match status" value="1"/>
</dbReference>
<evidence type="ECO:0000256" key="1">
    <source>
        <dbReference type="ARBA" id="ARBA00004651"/>
    </source>
</evidence>
<accession>A0AAI9Z2Y2</accession>
<evidence type="ECO:0000259" key="25">
    <source>
        <dbReference type="PROSITE" id="PS50127"/>
    </source>
</evidence>
<keyword evidence="27" id="KW-1185">Reference proteome</keyword>
<dbReference type="PROSITE" id="PS50127">
    <property type="entry name" value="UBC_2"/>
    <property type="match status" value="1"/>
</dbReference>
<evidence type="ECO:0000256" key="21">
    <source>
        <dbReference type="ARBA" id="ARBA00049510"/>
    </source>
</evidence>
<feature type="active site" description="Glycyl thioester intermediate" evidence="22">
    <location>
        <position position="1136"/>
    </location>
</feature>
<keyword evidence="11 24" id="KW-1133">Transmembrane helix</keyword>
<keyword evidence="12 24" id="KW-0472">Membrane</keyword>
<proteinExistence type="inferred from homology"/>
<dbReference type="InterPro" id="IPR013616">
    <property type="entry name" value="Chitin_synth_N"/>
</dbReference>
<dbReference type="Gene3D" id="3.10.110.10">
    <property type="entry name" value="Ubiquitin Conjugating Enzyme"/>
    <property type="match status" value="1"/>
</dbReference>
<evidence type="ECO:0000256" key="8">
    <source>
        <dbReference type="ARBA" id="ARBA00022741"/>
    </source>
</evidence>
<dbReference type="EC" id="2.3.2.34" evidence="16"/>
<dbReference type="PANTHER" id="PTHR22914:SF11">
    <property type="entry name" value="CHITIN SYNTHASE B"/>
    <property type="match status" value="1"/>
</dbReference>
<evidence type="ECO:0000256" key="15">
    <source>
        <dbReference type="ARBA" id="ARBA00043698"/>
    </source>
</evidence>
<comment type="catalytic activity">
    <reaction evidence="15">
        <text>[E1 NEDD8-activating enzyme]-S-[NEDD8 protein]-yl-L-cysteine + [E2 NEDD8-conjugating enzyme]-L-cysteine = [E1 NEDD8-activating enzyme]-L-cysteine + [E2 NEDD8-conjugating enzyme]-S-[NEDD8-protein]-yl-L-cysteine.</text>
        <dbReference type="EC" id="2.3.2.34"/>
    </reaction>
</comment>
<evidence type="ECO:0000256" key="24">
    <source>
        <dbReference type="SAM" id="Phobius"/>
    </source>
</evidence>
<comment type="subcellular location">
    <subcellularLocation>
        <location evidence="1">Cell membrane</location>
        <topology evidence="1">Multi-pass membrane protein</topology>
    </subcellularLocation>
</comment>
<dbReference type="GO" id="GO:0005886">
    <property type="term" value="C:plasma membrane"/>
    <property type="evidence" value="ECO:0007669"/>
    <property type="project" value="UniProtKB-SubCell"/>
</dbReference>
<dbReference type="RefSeq" id="XP_060316108.1">
    <property type="nucleotide sequence ID" value="XM_060454336.1"/>
</dbReference>
<evidence type="ECO:0000256" key="9">
    <source>
        <dbReference type="ARBA" id="ARBA00022786"/>
    </source>
</evidence>
<feature type="domain" description="UBC core" evidence="25">
    <location>
        <begin position="1054"/>
        <end position="1198"/>
    </location>
</feature>
<reference evidence="26 27" key="1">
    <citation type="submission" date="2016-10" db="EMBL/GenBank/DDBJ databases">
        <title>The genome sequence of Colletotrichum fioriniae PJ7.</title>
        <authorList>
            <person name="Baroncelli R."/>
        </authorList>
    </citation>
    <scope>NUCLEOTIDE SEQUENCE [LARGE SCALE GENOMIC DNA]</scope>
    <source>
        <strain evidence="26 27">IMI 309622</strain>
    </source>
</reference>
<feature type="region of interest" description="Disordered" evidence="23">
    <location>
        <begin position="149"/>
        <end position="170"/>
    </location>
</feature>
<dbReference type="GO" id="GO:0030428">
    <property type="term" value="C:cell septum"/>
    <property type="evidence" value="ECO:0007669"/>
    <property type="project" value="TreeGrafter"/>
</dbReference>
<keyword evidence="5" id="KW-0328">Glycosyltransferase</keyword>
<dbReference type="Pfam" id="PF00179">
    <property type="entry name" value="UQ_con"/>
    <property type="match status" value="1"/>
</dbReference>
<evidence type="ECO:0000256" key="13">
    <source>
        <dbReference type="ARBA" id="ARBA00023316"/>
    </source>
</evidence>
<keyword evidence="13" id="KW-0961">Cell wall biogenesis/degradation</keyword>
<evidence type="ECO:0000256" key="23">
    <source>
        <dbReference type="SAM" id="MobiDB-lite"/>
    </source>
</evidence>
<gene>
    <name evidence="26" type="ORF">CCOS01_06166</name>
</gene>
<feature type="transmembrane region" description="Helical" evidence="24">
    <location>
        <begin position="601"/>
        <end position="626"/>
    </location>
</feature>
<feature type="transmembrane region" description="Helical" evidence="24">
    <location>
        <begin position="912"/>
        <end position="935"/>
    </location>
</feature>
<evidence type="ECO:0000256" key="11">
    <source>
        <dbReference type="ARBA" id="ARBA00022989"/>
    </source>
</evidence>
<keyword evidence="6" id="KW-0808">Transferase</keyword>
<evidence type="ECO:0000256" key="4">
    <source>
        <dbReference type="ARBA" id="ARBA00022475"/>
    </source>
</evidence>
<comment type="pathway">
    <text evidence="2">Protein modification; protein neddylation.</text>
</comment>
<evidence type="ECO:0000313" key="26">
    <source>
        <dbReference type="EMBL" id="KAK1531063.1"/>
    </source>
</evidence>
<evidence type="ECO:0000256" key="3">
    <source>
        <dbReference type="ARBA" id="ARBA00012543"/>
    </source>
</evidence>
<evidence type="ECO:0000256" key="5">
    <source>
        <dbReference type="ARBA" id="ARBA00022676"/>
    </source>
</evidence>
<dbReference type="EMBL" id="MOOE01000005">
    <property type="protein sequence ID" value="KAK1531063.1"/>
    <property type="molecule type" value="Genomic_DNA"/>
</dbReference>
<evidence type="ECO:0000256" key="6">
    <source>
        <dbReference type="ARBA" id="ARBA00022679"/>
    </source>
</evidence>
<dbReference type="GeneID" id="85337883"/>
<evidence type="ECO:0000256" key="17">
    <source>
        <dbReference type="ARBA" id="ARBA00044084"/>
    </source>
</evidence>
<dbReference type="GO" id="GO:0006031">
    <property type="term" value="P:chitin biosynthetic process"/>
    <property type="evidence" value="ECO:0007669"/>
    <property type="project" value="TreeGrafter"/>
</dbReference>
<evidence type="ECO:0000256" key="2">
    <source>
        <dbReference type="ARBA" id="ARBA00005032"/>
    </source>
</evidence>